<dbReference type="Pfam" id="PF01124">
    <property type="entry name" value="MAPEG"/>
    <property type="match status" value="1"/>
</dbReference>
<sequence length="129" mass="14588">MSVELTLLTWSAALAFAYVMVQSTAYRLDYGIKFAGSQRDNERPPNKWAARGNRALRNFLETYGIFIALAVATELSGRSDSLTQWGAQLWFWARWAYIPGYFIDIPLLRSGIWMVSLIGLVLLFVGVAF</sequence>
<dbReference type="Proteomes" id="UP000268844">
    <property type="component" value="Unassembled WGS sequence"/>
</dbReference>
<organism evidence="6 7">
    <name type="scientific">Devosia equisanguinis</name>
    <dbReference type="NCBI Taxonomy" id="2490941"/>
    <lineage>
        <taxon>Bacteria</taxon>
        <taxon>Pseudomonadati</taxon>
        <taxon>Pseudomonadota</taxon>
        <taxon>Alphaproteobacteria</taxon>
        <taxon>Hyphomicrobiales</taxon>
        <taxon>Devosiaceae</taxon>
        <taxon>Devosia</taxon>
    </lineage>
</organism>
<dbReference type="Gene3D" id="1.20.120.550">
    <property type="entry name" value="Membrane associated eicosanoid/glutathione metabolism-like domain"/>
    <property type="match status" value="1"/>
</dbReference>
<keyword evidence="3 5" id="KW-1133">Transmembrane helix</keyword>
<gene>
    <name evidence="6" type="ORF">DEVEQU_02642</name>
</gene>
<keyword evidence="4 5" id="KW-0472">Membrane</keyword>
<evidence type="ECO:0000256" key="2">
    <source>
        <dbReference type="ARBA" id="ARBA00022692"/>
    </source>
</evidence>
<dbReference type="PANTHER" id="PTHR35371:SF1">
    <property type="entry name" value="BLR7753 PROTEIN"/>
    <property type="match status" value="1"/>
</dbReference>
<evidence type="ECO:0000256" key="5">
    <source>
        <dbReference type="SAM" id="Phobius"/>
    </source>
</evidence>
<proteinExistence type="predicted"/>
<dbReference type="InterPro" id="IPR001129">
    <property type="entry name" value="Membr-assoc_MAPEG"/>
</dbReference>
<protein>
    <submittedName>
        <fullName evidence="6">MAPEG family protein</fullName>
    </submittedName>
</protein>
<name>A0A3S5D3I6_9HYPH</name>
<dbReference type="GO" id="GO:0016020">
    <property type="term" value="C:membrane"/>
    <property type="evidence" value="ECO:0007669"/>
    <property type="project" value="UniProtKB-SubCell"/>
</dbReference>
<evidence type="ECO:0000256" key="4">
    <source>
        <dbReference type="ARBA" id="ARBA00023136"/>
    </source>
</evidence>
<dbReference type="RefSeq" id="WP_164550392.1">
    <property type="nucleotide sequence ID" value="NZ_JBHTMH010000002.1"/>
</dbReference>
<dbReference type="InterPro" id="IPR023352">
    <property type="entry name" value="MAPEG-like_dom_sf"/>
</dbReference>
<keyword evidence="2 5" id="KW-0812">Transmembrane</keyword>
<keyword evidence="7" id="KW-1185">Reference proteome</keyword>
<evidence type="ECO:0000313" key="7">
    <source>
        <dbReference type="Proteomes" id="UP000268844"/>
    </source>
</evidence>
<feature type="transmembrane region" description="Helical" evidence="5">
    <location>
        <begin position="111"/>
        <end position="128"/>
    </location>
</feature>
<dbReference type="AlphaFoldDB" id="A0A3S5D3I6"/>
<evidence type="ECO:0000256" key="3">
    <source>
        <dbReference type="ARBA" id="ARBA00022989"/>
    </source>
</evidence>
<evidence type="ECO:0000256" key="1">
    <source>
        <dbReference type="ARBA" id="ARBA00004370"/>
    </source>
</evidence>
<evidence type="ECO:0000313" key="6">
    <source>
        <dbReference type="EMBL" id="VDS05500.1"/>
    </source>
</evidence>
<dbReference type="SUPFAM" id="SSF161084">
    <property type="entry name" value="MAPEG domain-like"/>
    <property type="match status" value="1"/>
</dbReference>
<comment type="subcellular location">
    <subcellularLocation>
        <location evidence="1">Membrane</location>
    </subcellularLocation>
</comment>
<accession>A0A3S5D3I6</accession>
<reference evidence="6 7" key="1">
    <citation type="submission" date="2018-12" db="EMBL/GenBank/DDBJ databases">
        <authorList>
            <person name="Criscuolo A."/>
        </authorList>
    </citation>
    <scope>NUCLEOTIDE SEQUENCE [LARGE SCALE GENOMIC DNA]</scope>
    <source>
        <strain evidence="6">ACIP1116281</strain>
    </source>
</reference>
<dbReference type="EMBL" id="UZWD01000033">
    <property type="protein sequence ID" value="VDS05500.1"/>
    <property type="molecule type" value="Genomic_DNA"/>
</dbReference>
<dbReference type="PANTHER" id="PTHR35371">
    <property type="entry name" value="INNER MEMBRANE PROTEIN"/>
    <property type="match status" value="1"/>
</dbReference>